<dbReference type="InterPro" id="IPR022761">
    <property type="entry name" value="Fumarate_lyase_N"/>
</dbReference>
<organism evidence="3 4">
    <name type="scientific">Roseovarius pelagicus</name>
    <dbReference type="NCBI Taxonomy" id="2980108"/>
    <lineage>
        <taxon>Bacteria</taxon>
        <taxon>Pseudomonadati</taxon>
        <taxon>Pseudomonadota</taxon>
        <taxon>Alphaproteobacteria</taxon>
        <taxon>Rhodobacterales</taxon>
        <taxon>Roseobacteraceae</taxon>
        <taxon>Roseovarius</taxon>
    </lineage>
</organism>
<dbReference type="PRINTS" id="PR00149">
    <property type="entry name" value="FUMRATELYASE"/>
</dbReference>
<dbReference type="InterPro" id="IPR020557">
    <property type="entry name" value="Fumarate_lyase_CS"/>
</dbReference>
<evidence type="ECO:0000256" key="1">
    <source>
        <dbReference type="ARBA" id="ARBA00034772"/>
    </source>
</evidence>
<protein>
    <submittedName>
        <fullName evidence="3">3-carboxy-cis,cis-muconate cycloisomerase</fullName>
        <ecNumber evidence="3">5.5.1.2</ecNumber>
    </submittedName>
</protein>
<dbReference type="Pfam" id="PF00206">
    <property type="entry name" value="Lyase_1"/>
    <property type="match status" value="1"/>
</dbReference>
<name>A0ABY6D7V4_9RHOB</name>
<dbReference type="InterPro" id="IPR000362">
    <property type="entry name" value="Fumarate_lyase_fam"/>
</dbReference>
<keyword evidence="3" id="KW-0413">Isomerase</keyword>
<dbReference type="Proteomes" id="UP001064087">
    <property type="component" value="Chromosome"/>
</dbReference>
<dbReference type="NCBIfam" id="NF004631">
    <property type="entry name" value="PRK05975.1"/>
    <property type="match status" value="1"/>
</dbReference>
<dbReference type="EMBL" id="CP106738">
    <property type="protein sequence ID" value="UXX82207.1"/>
    <property type="molecule type" value="Genomic_DNA"/>
</dbReference>
<keyword evidence="4" id="KW-1185">Reference proteome</keyword>
<dbReference type="RefSeq" id="WP_263047197.1">
    <property type="nucleotide sequence ID" value="NZ_CP106738.1"/>
</dbReference>
<dbReference type="Gene3D" id="1.20.200.10">
    <property type="entry name" value="Fumarase/aspartase (Central domain)"/>
    <property type="match status" value="1"/>
</dbReference>
<evidence type="ECO:0000313" key="3">
    <source>
        <dbReference type="EMBL" id="UXX82207.1"/>
    </source>
</evidence>
<accession>A0ABY6D7V4</accession>
<comment type="similarity">
    <text evidence="1">Belongs to the class-II fumarase/aspartase family.</text>
</comment>
<dbReference type="InterPro" id="IPR008948">
    <property type="entry name" value="L-Aspartase-like"/>
</dbReference>
<evidence type="ECO:0000259" key="2">
    <source>
        <dbReference type="Pfam" id="PF00206"/>
    </source>
</evidence>
<sequence length="352" mass="37571">MSGVFNHPWLGGLFDDAEAAAIWAPERQLSHMLMFEAAFTRALGAVGTISSGVAQTTASMIEQFDTDMTDLHHGTARDGLPVPALVAQLRQAAGENAKAVHTGSTSQDVMDTALALSIREFNPILSERLNQLSGALADLSQRFGDNQIMGRTRMQAALPITVADRLSTWAQPLDLHHTRLDQLRPRVECLQLGGAVGDRAALTPNADAMAADMAARLGLTNPGKAWHAMRDGIVEYANLLSLITGTLGKMGQDISLMATQGIDEIALSGGGGSSAMPHKQNPILAELLVTLARYNATQVAGMHHALVHEHERSGAAWALEWMILPDMARTTARSLSAAAQLCQQITHIGQGR</sequence>
<dbReference type="GO" id="GO:0047472">
    <property type="term" value="F:3-carboxy-cis,cis-muconate cycloisomerase activity"/>
    <property type="evidence" value="ECO:0007669"/>
    <property type="project" value="UniProtKB-EC"/>
</dbReference>
<reference evidence="3" key="1">
    <citation type="submission" date="2022-10" db="EMBL/GenBank/DDBJ databases">
        <title>Roseovarius pelagicus sp. nov., isolated from Arctic seawater.</title>
        <authorList>
            <person name="Hong Y.W."/>
            <person name="Hwang C.Y."/>
        </authorList>
    </citation>
    <scope>NUCLEOTIDE SEQUENCE</scope>
    <source>
        <strain evidence="3">HL-MP18</strain>
    </source>
</reference>
<feature type="domain" description="Fumarate lyase N-terminal" evidence="2">
    <location>
        <begin position="90"/>
        <end position="292"/>
    </location>
</feature>
<dbReference type="EC" id="5.5.1.2" evidence="3"/>
<evidence type="ECO:0000313" key="4">
    <source>
        <dbReference type="Proteomes" id="UP001064087"/>
    </source>
</evidence>
<dbReference type="PANTHER" id="PTHR43172">
    <property type="entry name" value="ADENYLOSUCCINATE LYASE"/>
    <property type="match status" value="1"/>
</dbReference>
<dbReference type="PROSITE" id="PS00163">
    <property type="entry name" value="FUMARATE_LYASES"/>
    <property type="match status" value="1"/>
</dbReference>
<proteinExistence type="inferred from homology"/>
<dbReference type="SUPFAM" id="SSF48557">
    <property type="entry name" value="L-aspartase-like"/>
    <property type="match status" value="1"/>
</dbReference>
<dbReference type="PANTHER" id="PTHR43172:SF2">
    <property type="entry name" value="ADENYLOSUCCINATE LYASE C-TERMINAL DOMAIN-CONTAINING PROTEIN"/>
    <property type="match status" value="1"/>
</dbReference>
<dbReference type="PRINTS" id="PR00145">
    <property type="entry name" value="ARGSUCLYASE"/>
</dbReference>
<gene>
    <name evidence="3" type="ORF">N7U68_13980</name>
</gene>